<evidence type="ECO:0000313" key="8">
    <source>
        <dbReference type="EMBL" id="SQB97334.1"/>
    </source>
</evidence>
<dbReference type="EC" id="4.2.1.1" evidence="2"/>
<dbReference type="RefSeq" id="WP_023947437.1">
    <property type="nucleotide sequence ID" value="NZ_JAERIV010000009.1"/>
</dbReference>
<evidence type="ECO:0000259" key="7">
    <source>
        <dbReference type="PROSITE" id="PS51144"/>
    </source>
</evidence>
<feature type="domain" description="Alpha-carbonic anhydrase" evidence="7">
    <location>
        <begin position="27"/>
        <end position="248"/>
    </location>
</feature>
<dbReference type="CDD" id="cd03124">
    <property type="entry name" value="alpha_CA_prokaryotic_like"/>
    <property type="match status" value="1"/>
</dbReference>
<keyword evidence="3" id="KW-0479">Metal-binding</keyword>
<evidence type="ECO:0000256" key="3">
    <source>
        <dbReference type="ARBA" id="ARBA00022723"/>
    </source>
</evidence>
<sequence>MKNTKKLHVMGAIICGLLSFGYAEEHKHWSYDEVSKWGDIANEFHACKYGKYQSPINIESQNIIPAKSKNNLHFSYLNNTAQNVVNNGHSIQVNFKSGSSFTLQNTKFELVQVHFHTPSEYTIDNKHYPMVAHLVHKSSDGQMLVVAVMFQEGKQNPTIQQIWDKMPQKSGETNNIEVVDIANLVKSNAPYYRLDGSLTTPPCTEGVIWIIPKEPMSASKDQIEQFTNIIGKNNRPVQQANGRVIIED</sequence>
<dbReference type="SUPFAM" id="SSF51069">
    <property type="entry name" value="Carbonic anhydrase"/>
    <property type="match status" value="1"/>
</dbReference>
<dbReference type="AlphaFoldDB" id="A0A2X3BC37"/>
<dbReference type="GO" id="GO:0008270">
    <property type="term" value="F:zinc ion binding"/>
    <property type="evidence" value="ECO:0007669"/>
    <property type="project" value="InterPro"/>
</dbReference>
<evidence type="ECO:0000256" key="4">
    <source>
        <dbReference type="ARBA" id="ARBA00022833"/>
    </source>
</evidence>
<proteinExistence type="inferred from homology"/>
<dbReference type="InterPro" id="IPR023561">
    <property type="entry name" value="Carbonic_anhydrase_a-class"/>
</dbReference>
<reference evidence="8 9" key="1">
    <citation type="submission" date="2018-06" db="EMBL/GenBank/DDBJ databases">
        <authorList>
            <consortium name="Pathogen Informatics"/>
            <person name="Doyle S."/>
        </authorList>
    </citation>
    <scope>NUCLEOTIDE SEQUENCE [LARGE SCALE GENOMIC DNA]</scope>
    <source>
        <strain evidence="8 9">NCTC13102</strain>
    </source>
</reference>
<comment type="similarity">
    <text evidence="1">Belongs to the alpha-carbonic anhydrase family.</text>
</comment>
<evidence type="ECO:0000313" key="9">
    <source>
        <dbReference type="Proteomes" id="UP000250166"/>
    </source>
</evidence>
<name>A0A2X3BC37_9HELI</name>
<accession>A0A2X3BC37</accession>
<dbReference type="InterPro" id="IPR036398">
    <property type="entry name" value="CA_dom_sf"/>
</dbReference>
<evidence type="ECO:0000256" key="2">
    <source>
        <dbReference type="ARBA" id="ARBA00012925"/>
    </source>
</evidence>
<organism evidence="8 9">
    <name type="scientific">Helicobacter fennelliae</name>
    <dbReference type="NCBI Taxonomy" id="215"/>
    <lineage>
        <taxon>Bacteria</taxon>
        <taxon>Pseudomonadati</taxon>
        <taxon>Campylobacterota</taxon>
        <taxon>Epsilonproteobacteria</taxon>
        <taxon>Campylobacterales</taxon>
        <taxon>Helicobacteraceae</taxon>
        <taxon>Helicobacter</taxon>
    </lineage>
</organism>
<protein>
    <recommendedName>
        <fullName evidence="2">carbonic anhydrase</fullName>
        <ecNumber evidence="2">4.2.1.1</ecNumber>
    </recommendedName>
</protein>
<keyword evidence="4" id="KW-0862">Zinc</keyword>
<dbReference type="PROSITE" id="PS51144">
    <property type="entry name" value="ALPHA_CA_2"/>
    <property type="match status" value="1"/>
</dbReference>
<gene>
    <name evidence="8" type="primary">cah</name>
    <name evidence="8" type="ORF">NCTC13102_00064</name>
</gene>
<comment type="catalytic activity">
    <reaction evidence="6">
        <text>hydrogencarbonate + H(+) = CO2 + H2O</text>
        <dbReference type="Rhea" id="RHEA:10748"/>
        <dbReference type="ChEBI" id="CHEBI:15377"/>
        <dbReference type="ChEBI" id="CHEBI:15378"/>
        <dbReference type="ChEBI" id="CHEBI:16526"/>
        <dbReference type="ChEBI" id="CHEBI:17544"/>
        <dbReference type="EC" id="4.2.1.1"/>
    </reaction>
</comment>
<dbReference type="EMBL" id="UAWL01000006">
    <property type="protein sequence ID" value="SQB97334.1"/>
    <property type="molecule type" value="Genomic_DNA"/>
</dbReference>
<dbReference type="PANTHER" id="PTHR18952">
    <property type="entry name" value="CARBONIC ANHYDRASE"/>
    <property type="match status" value="1"/>
</dbReference>
<dbReference type="InterPro" id="IPR001148">
    <property type="entry name" value="CA_dom"/>
</dbReference>
<evidence type="ECO:0000256" key="1">
    <source>
        <dbReference type="ARBA" id="ARBA00010718"/>
    </source>
</evidence>
<keyword evidence="5 8" id="KW-0456">Lyase</keyword>
<dbReference type="SMART" id="SM01057">
    <property type="entry name" value="Carb_anhydrase"/>
    <property type="match status" value="1"/>
</dbReference>
<evidence type="ECO:0000256" key="5">
    <source>
        <dbReference type="ARBA" id="ARBA00023239"/>
    </source>
</evidence>
<dbReference type="GO" id="GO:0004089">
    <property type="term" value="F:carbonate dehydratase activity"/>
    <property type="evidence" value="ECO:0007669"/>
    <property type="project" value="UniProtKB-EC"/>
</dbReference>
<dbReference type="Gene3D" id="3.10.200.10">
    <property type="entry name" value="Alpha carbonic anhydrase"/>
    <property type="match status" value="1"/>
</dbReference>
<dbReference type="PANTHER" id="PTHR18952:SF265">
    <property type="entry name" value="CARBONIC ANHYDRASE"/>
    <property type="match status" value="1"/>
</dbReference>
<evidence type="ECO:0000256" key="6">
    <source>
        <dbReference type="ARBA" id="ARBA00048348"/>
    </source>
</evidence>
<dbReference type="Proteomes" id="UP000250166">
    <property type="component" value="Unassembled WGS sequence"/>
</dbReference>
<dbReference type="InterPro" id="IPR041891">
    <property type="entry name" value="Alpha_CA_prokaryot-like"/>
</dbReference>
<dbReference type="Pfam" id="PF00194">
    <property type="entry name" value="Carb_anhydrase"/>
    <property type="match status" value="1"/>
</dbReference>